<dbReference type="Pfam" id="PF00589">
    <property type="entry name" value="Phage_integrase"/>
    <property type="match status" value="2"/>
</dbReference>
<protein>
    <recommendedName>
        <fullName evidence="2">Tyr recombinase domain-containing protein</fullName>
    </recommendedName>
</protein>
<dbReference type="GO" id="GO:0006310">
    <property type="term" value="P:DNA recombination"/>
    <property type="evidence" value="ECO:0007669"/>
    <property type="project" value="UniProtKB-KW"/>
</dbReference>
<evidence type="ECO:0000313" key="3">
    <source>
        <dbReference type="EMBL" id="GAJ03882.1"/>
    </source>
</evidence>
<dbReference type="GO" id="GO:0003677">
    <property type="term" value="F:DNA binding"/>
    <property type="evidence" value="ECO:0007669"/>
    <property type="project" value="InterPro"/>
</dbReference>
<dbReference type="InterPro" id="IPR002104">
    <property type="entry name" value="Integrase_catalytic"/>
</dbReference>
<dbReference type="PANTHER" id="PTHR30349">
    <property type="entry name" value="PHAGE INTEGRASE-RELATED"/>
    <property type="match status" value="1"/>
</dbReference>
<dbReference type="Gene3D" id="1.10.443.10">
    <property type="entry name" value="Intergrase catalytic core"/>
    <property type="match status" value="1"/>
</dbReference>
<organism evidence="3">
    <name type="scientific">marine sediment metagenome</name>
    <dbReference type="NCBI Taxonomy" id="412755"/>
    <lineage>
        <taxon>unclassified sequences</taxon>
        <taxon>metagenomes</taxon>
        <taxon>ecological metagenomes</taxon>
    </lineage>
</organism>
<dbReference type="InterPro" id="IPR050090">
    <property type="entry name" value="Tyrosine_recombinase_XerCD"/>
</dbReference>
<comment type="caution">
    <text evidence="3">The sequence shown here is derived from an EMBL/GenBank/DDBJ whole genome shotgun (WGS) entry which is preliminary data.</text>
</comment>
<dbReference type="GO" id="GO:0015074">
    <property type="term" value="P:DNA integration"/>
    <property type="evidence" value="ECO:0007669"/>
    <property type="project" value="InterPro"/>
</dbReference>
<proteinExistence type="predicted"/>
<reference evidence="3" key="1">
    <citation type="journal article" date="2014" name="Front. Microbiol.">
        <title>High frequency of phylogenetically diverse reductive dehalogenase-homologous genes in deep subseafloor sedimentary metagenomes.</title>
        <authorList>
            <person name="Kawai M."/>
            <person name="Futagami T."/>
            <person name="Toyoda A."/>
            <person name="Takaki Y."/>
            <person name="Nishi S."/>
            <person name="Hori S."/>
            <person name="Arai W."/>
            <person name="Tsubouchi T."/>
            <person name="Morono Y."/>
            <person name="Uchiyama I."/>
            <person name="Ito T."/>
            <person name="Fujiyama A."/>
            <person name="Inagaki F."/>
            <person name="Takami H."/>
        </authorList>
    </citation>
    <scope>NUCLEOTIDE SEQUENCE</scope>
    <source>
        <strain evidence="3">Expedition CK06-06</strain>
    </source>
</reference>
<feature type="domain" description="Tyr recombinase" evidence="2">
    <location>
        <begin position="1"/>
        <end position="203"/>
    </location>
</feature>
<sequence>MAKTYLEVDEVRELEDTAGYLRDKLLIRLTFRLGCRISETLGIAVSDIDFEQGIVTIEHLKMRVNLSCPDCGTRLSKTARFCPGCGVKVEKAVAEEREHRRQRTLPIDSDTLEMIRDYIDRGGPVSRNGKQLLFGITRRHACKIVRDCAQRAGLGDLVNPETGRRHHVSPHKLRDAFAIHAIKLDDSGDGLRLLQEHLGHASF</sequence>
<evidence type="ECO:0000256" key="1">
    <source>
        <dbReference type="ARBA" id="ARBA00023172"/>
    </source>
</evidence>
<dbReference type="InterPro" id="IPR011010">
    <property type="entry name" value="DNA_brk_join_enz"/>
</dbReference>
<dbReference type="AlphaFoldDB" id="X1UJW8"/>
<dbReference type="PROSITE" id="PS51898">
    <property type="entry name" value="TYR_RECOMBINASE"/>
    <property type="match status" value="1"/>
</dbReference>
<dbReference type="InterPro" id="IPR026870">
    <property type="entry name" value="Zinc_ribbon_dom"/>
</dbReference>
<evidence type="ECO:0000259" key="2">
    <source>
        <dbReference type="PROSITE" id="PS51898"/>
    </source>
</evidence>
<accession>X1UJW8</accession>
<dbReference type="SUPFAM" id="SSF56349">
    <property type="entry name" value="DNA breaking-rejoining enzymes"/>
    <property type="match status" value="1"/>
</dbReference>
<dbReference type="Pfam" id="PF13240">
    <property type="entry name" value="Zn_Ribbon_1"/>
    <property type="match status" value="1"/>
</dbReference>
<keyword evidence="1" id="KW-0233">DNA recombination</keyword>
<name>X1UJW8_9ZZZZ</name>
<dbReference type="PANTHER" id="PTHR30349:SF64">
    <property type="entry name" value="PROPHAGE INTEGRASE INTD-RELATED"/>
    <property type="match status" value="1"/>
</dbReference>
<dbReference type="InterPro" id="IPR013762">
    <property type="entry name" value="Integrase-like_cat_sf"/>
</dbReference>
<feature type="non-terminal residue" evidence="3">
    <location>
        <position position="203"/>
    </location>
</feature>
<gene>
    <name evidence="3" type="ORF">S12H4_53635</name>
</gene>
<dbReference type="EMBL" id="BARW01034174">
    <property type="protein sequence ID" value="GAJ03882.1"/>
    <property type="molecule type" value="Genomic_DNA"/>
</dbReference>